<protein>
    <recommendedName>
        <fullName evidence="1">Beta-lactamase-related domain-containing protein</fullName>
    </recommendedName>
</protein>
<reference evidence="2" key="1">
    <citation type="journal article" date="2021" name="Nat. Commun.">
        <title>Genetic determinants of endophytism in the Arabidopsis root mycobiome.</title>
        <authorList>
            <person name="Mesny F."/>
            <person name="Miyauchi S."/>
            <person name="Thiergart T."/>
            <person name="Pickel B."/>
            <person name="Atanasova L."/>
            <person name="Karlsson M."/>
            <person name="Huettel B."/>
            <person name="Barry K.W."/>
            <person name="Haridas S."/>
            <person name="Chen C."/>
            <person name="Bauer D."/>
            <person name="Andreopoulos W."/>
            <person name="Pangilinan J."/>
            <person name="LaButti K."/>
            <person name="Riley R."/>
            <person name="Lipzen A."/>
            <person name="Clum A."/>
            <person name="Drula E."/>
            <person name="Henrissat B."/>
            <person name="Kohler A."/>
            <person name="Grigoriev I.V."/>
            <person name="Martin F.M."/>
            <person name="Hacquard S."/>
        </authorList>
    </citation>
    <scope>NUCLEOTIDE SEQUENCE</scope>
    <source>
        <strain evidence="2">MPI-CAGE-AT-0021</strain>
    </source>
</reference>
<keyword evidence="3" id="KW-1185">Reference proteome</keyword>
<comment type="caution">
    <text evidence="2">The sequence shown here is derived from an EMBL/GenBank/DDBJ whole genome shotgun (WGS) entry which is preliminary data.</text>
</comment>
<dbReference type="Gene3D" id="3.40.710.10">
    <property type="entry name" value="DD-peptidase/beta-lactamase superfamily"/>
    <property type="match status" value="1"/>
</dbReference>
<dbReference type="Pfam" id="PF00144">
    <property type="entry name" value="Beta-lactamase"/>
    <property type="match status" value="1"/>
</dbReference>
<dbReference type="AlphaFoldDB" id="A0A9P9EQ63"/>
<dbReference type="OrthoDB" id="5094220at2759"/>
<accession>A0A9P9EQ63</accession>
<dbReference type="SUPFAM" id="SSF56601">
    <property type="entry name" value="beta-lactamase/transpeptidase-like"/>
    <property type="match status" value="1"/>
</dbReference>
<evidence type="ECO:0000313" key="3">
    <source>
        <dbReference type="Proteomes" id="UP000717696"/>
    </source>
</evidence>
<evidence type="ECO:0000313" key="2">
    <source>
        <dbReference type="EMBL" id="KAH7141179.1"/>
    </source>
</evidence>
<organism evidence="2 3">
    <name type="scientific">Dactylonectria estremocensis</name>
    <dbReference type="NCBI Taxonomy" id="1079267"/>
    <lineage>
        <taxon>Eukaryota</taxon>
        <taxon>Fungi</taxon>
        <taxon>Dikarya</taxon>
        <taxon>Ascomycota</taxon>
        <taxon>Pezizomycotina</taxon>
        <taxon>Sordariomycetes</taxon>
        <taxon>Hypocreomycetidae</taxon>
        <taxon>Hypocreales</taxon>
        <taxon>Nectriaceae</taxon>
        <taxon>Dactylonectria</taxon>
    </lineage>
</organism>
<proteinExistence type="predicted"/>
<gene>
    <name evidence="2" type="ORF">B0J13DRAFT_676183</name>
</gene>
<evidence type="ECO:0000259" key="1">
    <source>
        <dbReference type="Pfam" id="PF00144"/>
    </source>
</evidence>
<feature type="domain" description="Beta-lactamase-related" evidence="1">
    <location>
        <begin position="262"/>
        <end position="446"/>
    </location>
</feature>
<dbReference type="EMBL" id="JAGMUU010000012">
    <property type="protein sequence ID" value="KAH7141179.1"/>
    <property type="molecule type" value="Genomic_DNA"/>
</dbReference>
<dbReference type="InterPro" id="IPR001466">
    <property type="entry name" value="Beta-lactam-related"/>
</dbReference>
<dbReference type="Proteomes" id="UP000717696">
    <property type="component" value="Unassembled WGS sequence"/>
</dbReference>
<dbReference type="InterPro" id="IPR012338">
    <property type="entry name" value="Beta-lactam/transpept-like"/>
</dbReference>
<name>A0A9P9EQ63_9HYPO</name>
<sequence>MENFDPALISPPVFNNSDDTASEGEINHSCKTLAFLEDRSLADLFIEICTGENPRWQVIGLLAVVAGLCAACLSPSDVLFVNNKVVVSDFVNEMVEISRACIAICRTCNAMNDLFVWLLHEHTRLVRAEHTKICWSRMRFRFFSQNCGNPFLLRYMSKELSTPVVLGRPIRLSHRYCSISPPLDSADDQITLEGADLEASLESLDLDGFNKSERLSRTTWLKVWLPFDRLREEVLNLALSQHTQEDILRQAFGIQQKSDQQWGKAFVILAQAAQQGLLAEAGEIVSYSNAWYMLLGALLKRVAECDWETLVQLNILDLLRPPVVNVVLDASKRPSEGRLRDPLRPGGPPVAEDYVPGPNASIADSATLLGSMLWGDLLTPSSRREMQSVEYRLPCPSLWCESWDRGWSVIGSGRGLVGHMGGTSTFMLGSVEMGKAVVFLSNTANGALVGWKLALRAPSLDGRQIPESVTTSGSDSIPESRPCGRCGTPAFFFEVSVSDDGTGRALAKSDLDSGDPEVIEKLSGSTFTGKLMSLPIELTLVSNIEGTGVQYLHAGFRALTKI</sequence>